<evidence type="ECO:0000313" key="6">
    <source>
        <dbReference type="Proteomes" id="UP000182769"/>
    </source>
</evidence>
<dbReference type="GO" id="GO:0043200">
    <property type="term" value="P:response to amino acid"/>
    <property type="evidence" value="ECO:0007669"/>
    <property type="project" value="TreeGrafter"/>
</dbReference>
<dbReference type="InterPro" id="IPR019885">
    <property type="entry name" value="Tscrpt_reg_HTH_AsnC-type_CS"/>
</dbReference>
<dbReference type="GO" id="GO:0006355">
    <property type="term" value="P:regulation of DNA-templated transcription"/>
    <property type="evidence" value="ECO:0007669"/>
    <property type="project" value="UniProtKB-ARBA"/>
</dbReference>
<evidence type="ECO:0000259" key="4">
    <source>
        <dbReference type="PROSITE" id="PS50956"/>
    </source>
</evidence>
<dbReference type="PANTHER" id="PTHR30154">
    <property type="entry name" value="LEUCINE-RESPONSIVE REGULATORY PROTEIN"/>
    <property type="match status" value="1"/>
</dbReference>
<keyword evidence="1" id="KW-0805">Transcription regulation</keyword>
<dbReference type="Gene3D" id="3.30.70.920">
    <property type="match status" value="1"/>
</dbReference>
<dbReference type="Pfam" id="PF13412">
    <property type="entry name" value="HTH_24"/>
    <property type="match status" value="1"/>
</dbReference>
<dbReference type="InterPro" id="IPR036388">
    <property type="entry name" value="WH-like_DNA-bd_sf"/>
</dbReference>
<dbReference type="SMART" id="SM00344">
    <property type="entry name" value="HTH_ASNC"/>
    <property type="match status" value="1"/>
</dbReference>
<dbReference type="PROSITE" id="PS00519">
    <property type="entry name" value="HTH_ASNC_1"/>
    <property type="match status" value="1"/>
</dbReference>
<dbReference type="InterPro" id="IPR011991">
    <property type="entry name" value="ArsR-like_HTH"/>
</dbReference>
<dbReference type="GO" id="GO:0005829">
    <property type="term" value="C:cytosol"/>
    <property type="evidence" value="ECO:0007669"/>
    <property type="project" value="TreeGrafter"/>
</dbReference>
<sequence>MTLDRYDEKILAMLVQDARSSVSDISRQVNLSRSAVSERIRRMEENGKITGYHAHIALTDDNLISAYLALTFRPLWCELVQPYIERIPEIKMAHSISGDIDLMVLVQVPSMKRLHEIRLEMDSWPNIDKIMTHMCLATRLDRL</sequence>
<evidence type="ECO:0000256" key="2">
    <source>
        <dbReference type="ARBA" id="ARBA00023125"/>
    </source>
</evidence>
<dbReference type="SUPFAM" id="SSF46785">
    <property type="entry name" value="Winged helix' DNA-binding domain"/>
    <property type="match status" value="1"/>
</dbReference>
<dbReference type="SUPFAM" id="SSF54909">
    <property type="entry name" value="Dimeric alpha+beta barrel"/>
    <property type="match status" value="1"/>
</dbReference>
<keyword evidence="3" id="KW-0804">Transcription</keyword>
<dbReference type="PROSITE" id="PS50956">
    <property type="entry name" value="HTH_ASNC_2"/>
    <property type="match status" value="1"/>
</dbReference>
<accession>A0A0K6IJ80</accession>
<dbReference type="CDD" id="cd00090">
    <property type="entry name" value="HTH_ARSR"/>
    <property type="match status" value="1"/>
</dbReference>
<dbReference type="Pfam" id="PF01037">
    <property type="entry name" value="AsnC_trans_reg"/>
    <property type="match status" value="1"/>
</dbReference>
<dbReference type="InterPro" id="IPR019888">
    <property type="entry name" value="Tscrpt_reg_AsnC-like"/>
</dbReference>
<dbReference type="InterPro" id="IPR019887">
    <property type="entry name" value="Tscrpt_reg_AsnC/Lrp_C"/>
</dbReference>
<evidence type="ECO:0000256" key="3">
    <source>
        <dbReference type="ARBA" id="ARBA00023163"/>
    </source>
</evidence>
<keyword evidence="6" id="KW-1185">Reference proteome</keyword>
<dbReference type="Proteomes" id="UP000182769">
    <property type="component" value="Unassembled WGS sequence"/>
</dbReference>
<dbReference type="PANTHER" id="PTHR30154:SF34">
    <property type="entry name" value="TRANSCRIPTIONAL REGULATOR AZLB"/>
    <property type="match status" value="1"/>
</dbReference>
<proteinExistence type="predicted"/>
<evidence type="ECO:0000313" key="5">
    <source>
        <dbReference type="EMBL" id="CUB03148.1"/>
    </source>
</evidence>
<dbReference type="STRING" id="1137284.GCA_001418205_00995"/>
<dbReference type="InterPro" id="IPR011008">
    <property type="entry name" value="Dimeric_a/b-barrel"/>
</dbReference>
<dbReference type="RefSeq" id="WP_055462103.1">
    <property type="nucleotide sequence ID" value="NZ_CYHG01000002.1"/>
</dbReference>
<feature type="domain" description="HTH asnC-type" evidence="4">
    <location>
        <begin position="3"/>
        <end position="64"/>
    </location>
</feature>
<dbReference type="GO" id="GO:0043565">
    <property type="term" value="F:sequence-specific DNA binding"/>
    <property type="evidence" value="ECO:0007669"/>
    <property type="project" value="InterPro"/>
</dbReference>
<protein>
    <submittedName>
        <fullName evidence="5">Transcriptional regulator, AsnC family</fullName>
    </submittedName>
</protein>
<dbReference type="PRINTS" id="PR00033">
    <property type="entry name" value="HTHASNC"/>
</dbReference>
<dbReference type="InterPro" id="IPR000485">
    <property type="entry name" value="AsnC-type_HTH_dom"/>
</dbReference>
<dbReference type="EMBL" id="CYHG01000002">
    <property type="protein sequence ID" value="CUB03148.1"/>
    <property type="molecule type" value="Genomic_DNA"/>
</dbReference>
<dbReference type="Gene3D" id="1.10.10.10">
    <property type="entry name" value="Winged helix-like DNA-binding domain superfamily/Winged helix DNA-binding domain"/>
    <property type="match status" value="1"/>
</dbReference>
<gene>
    <name evidence="5" type="ORF">Ga0061065_102490</name>
</gene>
<dbReference type="InterPro" id="IPR036390">
    <property type="entry name" value="WH_DNA-bd_sf"/>
</dbReference>
<keyword evidence="2" id="KW-0238">DNA-binding</keyword>
<dbReference type="AlphaFoldDB" id="A0A0K6IJ80"/>
<organism evidence="5 6">
    <name type="scientific">Marinomonas fungiae</name>
    <dbReference type="NCBI Taxonomy" id="1137284"/>
    <lineage>
        <taxon>Bacteria</taxon>
        <taxon>Pseudomonadati</taxon>
        <taxon>Pseudomonadota</taxon>
        <taxon>Gammaproteobacteria</taxon>
        <taxon>Oceanospirillales</taxon>
        <taxon>Oceanospirillaceae</taxon>
        <taxon>Marinomonas</taxon>
    </lineage>
</organism>
<reference evidence="6" key="1">
    <citation type="submission" date="2015-08" db="EMBL/GenBank/DDBJ databases">
        <authorList>
            <person name="Varghese N."/>
        </authorList>
    </citation>
    <scope>NUCLEOTIDE SEQUENCE [LARGE SCALE GENOMIC DNA]</scope>
    <source>
        <strain evidence="6">JCM 18476</strain>
    </source>
</reference>
<dbReference type="OrthoDB" id="5476at2"/>
<evidence type="ECO:0000256" key="1">
    <source>
        <dbReference type="ARBA" id="ARBA00023015"/>
    </source>
</evidence>
<name>A0A0K6IJ80_9GAMM</name>